<evidence type="ECO:0000313" key="3">
    <source>
        <dbReference type="Proteomes" id="UP000037755"/>
    </source>
</evidence>
<sequence length="171" mass="18909">MKNIAIAILLSLGLSATAQDKNKTEEIKTTTVTVNDGTGKPKKVTKTETVTSNQNIQLKDADSKKLNKEATYTNQEVSRSTTISGDGVPTYYSLNGEQYIFVTDKSGYKIASPNDRNYAVVRKTANGQYIYRTKDSTSIGYFNDNGDFVVETYDDKADGITIQTFTKQKDN</sequence>
<dbReference type="AlphaFoldDB" id="A0A0M9VHA4"/>
<feature type="signal peptide" evidence="1">
    <location>
        <begin position="1"/>
        <end position="18"/>
    </location>
</feature>
<protein>
    <submittedName>
        <fullName evidence="2">Uncharacterized protein</fullName>
    </submittedName>
</protein>
<proteinExistence type="predicted"/>
<reference evidence="2 3" key="1">
    <citation type="submission" date="2015-08" db="EMBL/GenBank/DDBJ databases">
        <title>Whole genome sequence of Flavobacterium akiainvivens IK-1T, from decaying Wikstroemia oahuensis, an endemic Hawaiian shrub.</title>
        <authorList>
            <person name="Wan X."/>
            <person name="Hou S."/>
            <person name="Saito J."/>
            <person name="Donachie S."/>
        </authorList>
    </citation>
    <scope>NUCLEOTIDE SEQUENCE [LARGE SCALE GENOMIC DNA]</scope>
    <source>
        <strain evidence="2 3">IK-1</strain>
    </source>
</reference>
<comment type="caution">
    <text evidence="2">The sequence shown here is derived from an EMBL/GenBank/DDBJ whole genome shotgun (WGS) entry which is preliminary data.</text>
</comment>
<dbReference type="OrthoDB" id="1144137at2"/>
<dbReference type="RefSeq" id="WP_054406425.1">
    <property type="nucleotide sequence ID" value="NZ_FOYA01000024.1"/>
</dbReference>
<keyword evidence="3" id="KW-1185">Reference proteome</keyword>
<feature type="chain" id="PRO_5005838942" evidence="1">
    <location>
        <begin position="19"/>
        <end position="171"/>
    </location>
</feature>
<name>A0A0M9VHA4_9FLAO</name>
<accession>A0A0M9VHA4</accession>
<dbReference type="PATRIC" id="fig|1202724.3.peg.907"/>
<evidence type="ECO:0000313" key="2">
    <source>
        <dbReference type="EMBL" id="KOS05352.1"/>
    </source>
</evidence>
<keyword evidence="1" id="KW-0732">Signal</keyword>
<evidence type="ECO:0000256" key="1">
    <source>
        <dbReference type="SAM" id="SignalP"/>
    </source>
</evidence>
<dbReference type="EMBL" id="LIYD01000005">
    <property type="protein sequence ID" value="KOS05352.1"/>
    <property type="molecule type" value="Genomic_DNA"/>
</dbReference>
<dbReference type="Proteomes" id="UP000037755">
    <property type="component" value="Unassembled WGS sequence"/>
</dbReference>
<gene>
    <name evidence="2" type="ORF">AM493_04380</name>
</gene>
<organism evidence="2 3">
    <name type="scientific">Flavobacterium akiainvivens</name>
    <dbReference type="NCBI Taxonomy" id="1202724"/>
    <lineage>
        <taxon>Bacteria</taxon>
        <taxon>Pseudomonadati</taxon>
        <taxon>Bacteroidota</taxon>
        <taxon>Flavobacteriia</taxon>
        <taxon>Flavobacteriales</taxon>
        <taxon>Flavobacteriaceae</taxon>
        <taxon>Flavobacterium</taxon>
    </lineage>
</organism>
<dbReference type="STRING" id="1202724.AM493_04380"/>